<proteinExistence type="predicted"/>
<evidence type="ECO:0000313" key="1">
    <source>
        <dbReference type="EMBL" id="KAK3062634.1"/>
    </source>
</evidence>
<keyword evidence="2" id="KW-1185">Reference proteome</keyword>
<dbReference type="EMBL" id="JAWDJW010007195">
    <property type="protein sequence ID" value="KAK3062634.1"/>
    <property type="molecule type" value="Genomic_DNA"/>
</dbReference>
<organism evidence="1 2">
    <name type="scientific">Coniosporium uncinatum</name>
    <dbReference type="NCBI Taxonomy" id="93489"/>
    <lineage>
        <taxon>Eukaryota</taxon>
        <taxon>Fungi</taxon>
        <taxon>Dikarya</taxon>
        <taxon>Ascomycota</taxon>
        <taxon>Pezizomycotina</taxon>
        <taxon>Dothideomycetes</taxon>
        <taxon>Dothideomycetes incertae sedis</taxon>
        <taxon>Coniosporium</taxon>
    </lineage>
</organism>
<gene>
    <name evidence="1" type="ORF">LTS18_003661</name>
</gene>
<protein>
    <submittedName>
        <fullName evidence="1">Uncharacterized protein</fullName>
    </submittedName>
</protein>
<name>A0ACC3D6T1_9PEZI</name>
<comment type="caution">
    <text evidence="1">The sequence shown here is derived from an EMBL/GenBank/DDBJ whole genome shotgun (WGS) entry which is preliminary data.</text>
</comment>
<reference evidence="1" key="1">
    <citation type="submission" date="2024-09" db="EMBL/GenBank/DDBJ databases">
        <title>Black Yeasts Isolated from many extreme environments.</title>
        <authorList>
            <person name="Coleine C."/>
            <person name="Stajich J.E."/>
            <person name="Selbmann L."/>
        </authorList>
    </citation>
    <scope>NUCLEOTIDE SEQUENCE</scope>
    <source>
        <strain evidence="1">CCFEE 5737</strain>
    </source>
</reference>
<evidence type="ECO:0000313" key="2">
    <source>
        <dbReference type="Proteomes" id="UP001186974"/>
    </source>
</evidence>
<accession>A0ACC3D6T1</accession>
<feature type="non-terminal residue" evidence="1">
    <location>
        <position position="78"/>
    </location>
</feature>
<sequence>MDDTSDVLIVGAGPAGLMLASNLVRFGLHVKNIDNRPNATPTGRADGIQPKTVETLKQMRLCDGLLRIGVKIWDICFW</sequence>
<dbReference type="Proteomes" id="UP001186974">
    <property type="component" value="Unassembled WGS sequence"/>
</dbReference>